<reference evidence="4" key="1">
    <citation type="submission" date="2016-11" db="EMBL/GenBank/DDBJ databases">
        <authorList>
            <person name="Varghese N."/>
            <person name="Submissions S."/>
        </authorList>
    </citation>
    <scope>NUCLEOTIDE SEQUENCE [LARGE SCALE GENOMIC DNA]</scope>
    <source>
        <strain evidence="4">DSM 10349</strain>
    </source>
</reference>
<feature type="chain" id="PRO_5009921952" evidence="1">
    <location>
        <begin position="29"/>
        <end position="237"/>
    </location>
</feature>
<dbReference type="AlphaFoldDB" id="A0A1M6W5P3"/>
<dbReference type="SUPFAM" id="SSF54106">
    <property type="entry name" value="LysM domain"/>
    <property type="match status" value="1"/>
</dbReference>
<dbReference type="EMBL" id="FRAR01000028">
    <property type="protein sequence ID" value="SHK89074.1"/>
    <property type="molecule type" value="Genomic_DNA"/>
</dbReference>
<evidence type="ECO:0000313" key="3">
    <source>
        <dbReference type="EMBL" id="SHK89074.1"/>
    </source>
</evidence>
<dbReference type="InterPro" id="IPR011105">
    <property type="entry name" value="Cell_wall_hydrolase_SleB"/>
</dbReference>
<dbReference type="OrthoDB" id="9785345at2"/>
<dbReference type="Gene3D" id="1.10.10.2520">
    <property type="entry name" value="Cell wall hydrolase SleB, domain 1"/>
    <property type="match status" value="1"/>
</dbReference>
<dbReference type="InterPro" id="IPR018392">
    <property type="entry name" value="LysM"/>
</dbReference>
<accession>A0A1M6W5P3</accession>
<evidence type="ECO:0000256" key="1">
    <source>
        <dbReference type="SAM" id="SignalP"/>
    </source>
</evidence>
<dbReference type="GO" id="GO:0016787">
    <property type="term" value="F:hydrolase activity"/>
    <property type="evidence" value="ECO:0007669"/>
    <property type="project" value="InterPro"/>
</dbReference>
<evidence type="ECO:0000259" key="2">
    <source>
        <dbReference type="PROSITE" id="PS51782"/>
    </source>
</evidence>
<dbReference type="InterPro" id="IPR036779">
    <property type="entry name" value="LysM_dom_sf"/>
</dbReference>
<dbReference type="Proteomes" id="UP000183997">
    <property type="component" value="Unassembled WGS sequence"/>
</dbReference>
<evidence type="ECO:0000313" key="4">
    <source>
        <dbReference type="Proteomes" id="UP000183997"/>
    </source>
</evidence>
<dbReference type="CDD" id="cd00118">
    <property type="entry name" value="LysM"/>
    <property type="match status" value="1"/>
</dbReference>
<protein>
    <submittedName>
        <fullName evidence="3">N-acetylmuramoyl-L-alanine amidase</fullName>
    </submittedName>
</protein>
<dbReference type="InterPro" id="IPR042047">
    <property type="entry name" value="SleB_dom1"/>
</dbReference>
<gene>
    <name evidence="3" type="ORF">SAMN02745123_03492</name>
</gene>
<keyword evidence="1" id="KW-0732">Signal</keyword>
<dbReference type="STRING" id="1121421.SAMN02745123_03492"/>
<sequence>MNKKYRKIAVLLAVVLAVTSGLMGVAVAAGETSGDGAGGLELDGSEADRSSSDISYTVRPGDTLYQVCRDYDVPLAPLMRANNLTSTIIYPNQKLFIPTTNVTSYGAVLSRGDVSREDIILLAKLIHAEARGETFEGKVAVGAVILNRIASPDFPKSIREVIMEKNSRVYQFTPVQDGTINLKPDEESMKAALEALMGQDPTKGALFFYNPVVAEDQWIRTLPVVTRIGNHVFATKI</sequence>
<feature type="domain" description="LysM" evidence="2">
    <location>
        <begin position="54"/>
        <end position="97"/>
    </location>
</feature>
<dbReference type="Gene3D" id="3.10.350.10">
    <property type="entry name" value="LysM domain"/>
    <property type="match status" value="1"/>
</dbReference>
<feature type="signal peptide" evidence="1">
    <location>
        <begin position="1"/>
        <end position="28"/>
    </location>
</feature>
<dbReference type="RefSeq" id="WP_072916936.1">
    <property type="nucleotide sequence ID" value="NZ_FRAR01000028.1"/>
</dbReference>
<keyword evidence="4" id="KW-1185">Reference proteome</keyword>
<dbReference type="Pfam" id="PF01476">
    <property type="entry name" value="LysM"/>
    <property type="match status" value="1"/>
</dbReference>
<name>A0A1M6W5P3_9FIRM</name>
<dbReference type="PROSITE" id="PS51782">
    <property type="entry name" value="LYSM"/>
    <property type="match status" value="1"/>
</dbReference>
<dbReference type="Pfam" id="PF07486">
    <property type="entry name" value="Hydrolase_2"/>
    <property type="match status" value="1"/>
</dbReference>
<dbReference type="SMART" id="SM00257">
    <property type="entry name" value="LysM"/>
    <property type="match status" value="1"/>
</dbReference>
<organism evidence="3 4">
    <name type="scientific">Desulforamulus aeronauticus DSM 10349</name>
    <dbReference type="NCBI Taxonomy" id="1121421"/>
    <lineage>
        <taxon>Bacteria</taxon>
        <taxon>Bacillati</taxon>
        <taxon>Bacillota</taxon>
        <taxon>Clostridia</taxon>
        <taxon>Eubacteriales</taxon>
        <taxon>Peptococcaceae</taxon>
        <taxon>Desulforamulus</taxon>
    </lineage>
</organism>
<dbReference type="Gene3D" id="6.20.240.60">
    <property type="match status" value="1"/>
</dbReference>
<proteinExistence type="predicted"/>